<gene>
    <name evidence="2" type="ORF">Cvel_30245</name>
</gene>
<sequence length="628" mass="68478">MSEFFFEAPESLTTSLWSFLSFQELCRRREVCKEFCRSLTSAVSSASFSSQEMDRIFSAISSLEGTQSTKTTGHSSVPFSPFQCVKSLKVVLFSPHISGDVRLPPFLSLLGDALRSLFLTIRPERSLDLQSTARGLWLPADALCDFLQKVNGSLENLDLALSSRAGFLVRERVCLDFVLQQKESSSEERGHQGQASDCHSSVKFLETVSSLTIRGATRKSLKLRGARCPHLRSLRLAFIEVNEHDHPLGGILSSCQNSLEELCFFCEEGDDEAFHLAQALAEGLQEVMKGGSPSHCSAVAAASSSSSRPMSGLGSAPVPPPVLQHSSETQAFPSEREETSGVEGDAWGDVGLGDKRPRGEGKNVARPDEETGEKEGVTQEGQTEMEVDTSPTTVRQGAQKQSVERRHFYVLPKLQYLQLGSLSVPLLRRLGEASPPSLHTLSILQGDFIRFDRGIDFLADATAPLPSLEVVRFRHRQPGERLQRLEDAIEDRRGELRNVAWGAKSCDLRGEGLEKFEDRGPGTAAIFPLASSSYSASAQCAVGVSSSVPVPPSFSSSSSVSFQSASGFPAKSAVCSFPSSLFEAFRLEQERGKSGGSSIKFSKENPSRFPHVRVFSVNPVEEHSLFLD</sequence>
<evidence type="ECO:0000313" key="2">
    <source>
        <dbReference type="EMBL" id="CEM46565.1"/>
    </source>
</evidence>
<organism evidence="2">
    <name type="scientific">Chromera velia CCMP2878</name>
    <dbReference type="NCBI Taxonomy" id="1169474"/>
    <lineage>
        <taxon>Eukaryota</taxon>
        <taxon>Sar</taxon>
        <taxon>Alveolata</taxon>
        <taxon>Colpodellida</taxon>
        <taxon>Chromeraceae</taxon>
        <taxon>Chromera</taxon>
    </lineage>
</organism>
<proteinExistence type="predicted"/>
<feature type="compositionally biased region" description="Polar residues" evidence="1">
    <location>
        <begin position="389"/>
        <end position="401"/>
    </location>
</feature>
<accession>A0A0G4HQE1</accession>
<feature type="compositionally biased region" description="Basic and acidic residues" evidence="1">
    <location>
        <begin position="352"/>
        <end position="377"/>
    </location>
</feature>
<protein>
    <recommendedName>
        <fullName evidence="3">F-box domain-containing protein</fullName>
    </recommendedName>
</protein>
<dbReference type="VEuPathDB" id="CryptoDB:Cvel_30245"/>
<dbReference type="AlphaFoldDB" id="A0A0G4HQE1"/>
<evidence type="ECO:0008006" key="3">
    <source>
        <dbReference type="Google" id="ProtNLM"/>
    </source>
</evidence>
<feature type="region of interest" description="Disordered" evidence="1">
    <location>
        <begin position="293"/>
        <end position="402"/>
    </location>
</feature>
<name>A0A0G4HQE1_9ALVE</name>
<dbReference type="EMBL" id="CDMZ01003493">
    <property type="protein sequence ID" value="CEM46565.1"/>
    <property type="molecule type" value="Genomic_DNA"/>
</dbReference>
<reference evidence="2" key="1">
    <citation type="submission" date="2014-11" db="EMBL/GenBank/DDBJ databases">
        <authorList>
            <person name="Otto D Thomas"/>
            <person name="Naeem Raeece"/>
        </authorList>
    </citation>
    <scope>NUCLEOTIDE SEQUENCE</scope>
</reference>
<evidence type="ECO:0000256" key="1">
    <source>
        <dbReference type="SAM" id="MobiDB-lite"/>
    </source>
</evidence>
<feature type="compositionally biased region" description="Low complexity" evidence="1">
    <location>
        <begin position="293"/>
        <end position="316"/>
    </location>
</feature>